<dbReference type="GO" id="GO:0032957">
    <property type="term" value="P:inositol trisphosphate metabolic process"/>
    <property type="evidence" value="ECO:0007669"/>
    <property type="project" value="InterPro"/>
</dbReference>
<dbReference type="GO" id="GO:0052725">
    <property type="term" value="F:inositol-1,3,4-trisphosphate 6-kinase activity"/>
    <property type="evidence" value="ECO:0007669"/>
    <property type="project" value="InterPro"/>
</dbReference>
<comment type="catalytic activity">
    <reaction evidence="11">
        <text>1D-myo-inositol 1,3,4-trisphosphate + ATP = 1D-myo-inositol 1,3,4,6-tetrakisphosphate + ADP + H(+)</text>
        <dbReference type="Rhea" id="RHEA:20940"/>
        <dbReference type="ChEBI" id="CHEBI:15378"/>
        <dbReference type="ChEBI" id="CHEBI:30616"/>
        <dbReference type="ChEBI" id="CHEBI:57660"/>
        <dbReference type="ChEBI" id="CHEBI:58414"/>
        <dbReference type="ChEBI" id="CHEBI:456216"/>
        <dbReference type="EC" id="2.7.1.159"/>
    </reaction>
    <physiologicalReaction direction="left-to-right" evidence="11">
        <dbReference type="Rhea" id="RHEA:20941"/>
    </physiologicalReaction>
</comment>
<dbReference type="PANTHER" id="PTHR14217:SF40">
    <property type="entry name" value="INOSITOL-TETRAKISPHOSPHATE 1-KINASE 2"/>
    <property type="match status" value="1"/>
</dbReference>
<dbReference type="Gramene" id="Kaladp0084s0105.1.v1.1">
    <property type="protein sequence ID" value="Kaladp0084s0105.1.v1.1.CDS.1"/>
    <property type="gene ID" value="Kaladp0084s0105.v1.1"/>
</dbReference>
<evidence type="ECO:0000256" key="9">
    <source>
        <dbReference type="ARBA" id="ARBA00033645"/>
    </source>
</evidence>
<evidence type="ECO:0000256" key="4">
    <source>
        <dbReference type="ARBA" id="ARBA00022723"/>
    </source>
</evidence>
<dbReference type="EnsemblPlants" id="Kaladp0084s0105.2.v1.1">
    <property type="protein sequence ID" value="Kaladp0084s0105.2.v1.1.CDS.1"/>
    <property type="gene ID" value="Kaladp0084s0105.v1.1"/>
</dbReference>
<dbReference type="InterPro" id="IPR040464">
    <property type="entry name" value="InsP(3)kin_ATP-grasp"/>
</dbReference>
<comment type="catalytic activity">
    <reaction evidence="9">
        <text>1D-myo-inositol 3,4,5,6-tetrakisphosphate + ATP = 1D-myo-inositol 1,3,4,5,6-pentakisphosphate + ADP + H(+)</text>
        <dbReference type="Rhea" id="RHEA:12452"/>
        <dbReference type="ChEBI" id="CHEBI:15378"/>
        <dbReference type="ChEBI" id="CHEBI:30616"/>
        <dbReference type="ChEBI" id="CHEBI:57539"/>
        <dbReference type="ChEBI" id="CHEBI:57733"/>
        <dbReference type="ChEBI" id="CHEBI:456216"/>
        <dbReference type="EC" id="2.7.1.134"/>
    </reaction>
    <physiologicalReaction direction="left-to-right" evidence="9">
        <dbReference type="Rhea" id="RHEA:12453"/>
    </physiologicalReaction>
    <physiologicalReaction direction="right-to-left" evidence="9">
        <dbReference type="Rhea" id="RHEA:12454"/>
    </physiologicalReaction>
</comment>
<organism evidence="17 18">
    <name type="scientific">Kalanchoe fedtschenkoi</name>
    <name type="common">Lavender scallops</name>
    <name type="synonym">South American air plant</name>
    <dbReference type="NCBI Taxonomy" id="63787"/>
    <lineage>
        <taxon>Eukaryota</taxon>
        <taxon>Viridiplantae</taxon>
        <taxon>Streptophyta</taxon>
        <taxon>Embryophyta</taxon>
        <taxon>Tracheophyta</taxon>
        <taxon>Spermatophyta</taxon>
        <taxon>Magnoliopsida</taxon>
        <taxon>eudicotyledons</taxon>
        <taxon>Gunneridae</taxon>
        <taxon>Pentapetalae</taxon>
        <taxon>Saxifragales</taxon>
        <taxon>Crassulaceae</taxon>
        <taxon>Kalanchoe</taxon>
    </lineage>
</organism>
<feature type="binding site" evidence="14">
    <location>
        <position position="22"/>
    </location>
    <ligand>
        <name>1D-myo-inositol 1,3,4-trisphosphate</name>
        <dbReference type="ChEBI" id="CHEBI:58414"/>
    </ligand>
</feature>
<evidence type="ECO:0000256" key="7">
    <source>
        <dbReference type="ARBA" id="ARBA00022840"/>
    </source>
</evidence>
<dbReference type="GO" id="GO:0005737">
    <property type="term" value="C:cytoplasm"/>
    <property type="evidence" value="ECO:0007669"/>
    <property type="project" value="TreeGrafter"/>
</dbReference>
<comment type="similarity">
    <text evidence="1 13">Belongs to the ITPK1 family.</text>
</comment>
<keyword evidence="3 13" id="KW-0808">Transferase</keyword>
<dbReference type="SUPFAM" id="SSF56059">
    <property type="entry name" value="Glutathione synthetase ATP-binding domain-like"/>
    <property type="match status" value="1"/>
</dbReference>
<feature type="binding site" evidence="15">
    <location>
        <position position="295"/>
    </location>
    <ligand>
        <name>Mg(2+)</name>
        <dbReference type="ChEBI" id="CHEBI:18420"/>
        <label>2</label>
    </ligand>
</feature>
<evidence type="ECO:0000256" key="8">
    <source>
        <dbReference type="ARBA" id="ARBA00022842"/>
    </source>
</evidence>
<dbReference type="OMA" id="FFGDMIR"/>
<evidence type="ECO:0000313" key="17">
    <source>
        <dbReference type="EnsemblPlants" id="Kaladp0084s0105.2.v1.1.CDS.1"/>
    </source>
</evidence>
<feature type="binding site" evidence="14">
    <location>
        <position position="204"/>
    </location>
    <ligand>
        <name>ATP</name>
        <dbReference type="ChEBI" id="CHEBI:30616"/>
    </ligand>
</feature>
<keyword evidence="6 13" id="KW-0418">Kinase</keyword>
<keyword evidence="18" id="KW-1185">Reference proteome</keyword>
<evidence type="ECO:0000256" key="2">
    <source>
        <dbReference type="ARBA" id="ARBA00011245"/>
    </source>
</evidence>
<feature type="binding site" evidence="15">
    <location>
        <position position="293"/>
    </location>
    <ligand>
        <name>Mg(2+)</name>
        <dbReference type="ChEBI" id="CHEBI:18420"/>
        <label>1</label>
    </ligand>
</feature>
<dbReference type="GO" id="GO:0000287">
    <property type="term" value="F:magnesium ion binding"/>
    <property type="evidence" value="ECO:0007669"/>
    <property type="project" value="InterPro"/>
</dbReference>
<feature type="domain" description="ATP-grasp" evidence="16">
    <location>
        <begin position="109"/>
        <end position="326"/>
    </location>
</feature>
<evidence type="ECO:0000256" key="3">
    <source>
        <dbReference type="ARBA" id="ARBA00022679"/>
    </source>
</evidence>
<dbReference type="Pfam" id="PF05770">
    <property type="entry name" value="Ins134_P3_kin"/>
    <property type="match status" value="1"/>
</dbReference>
<dbReference type="Proteomes" id="UP000594263">
    <property type="component" value="Unplaced"/>
</dbReference>
<feature type="binding site" evidence="14">
    <location>
        <position position="295"/>
    </location>
    <ligand>
        <name>1D-myo-inositol 1,3,4-trisphosphate</name>
        <dbReference type="ChEBI" id="CHEBI:58414"/>
    </ligand>
</feature>
<evidence type="ECO:0000256" key="1">
    <source>
        <dbReference type="ARBA" id="ARBA00009601"/>
    </source>
</evidence>
<dbReference type="EC" id="2.7.1.134" evidence="13"/>
<dbReference type="Gramene" id="Kaladp0084s0105.2.v1.1">
    <property type="protein sequence ID" value="Kaladp0084s0105.2.v1.1.CDS.1"/>
    <property type="gene ID" value="Kaladp0084s0105.v1.1"/>
</dbReference>
<evidence type="ECO:0000313" key="18">
    <source>
        <dbReference type="Proteomes" id="UP000594263"/>
    </source>
</evidence>
<comment type="cofactor">
    <cofactor evidence="13 15">
        <name>Mg(2+)</name>
        <dbReference type="ChEBI" id="CHEBI:18420"/>
    </cofactor>
    <text evidence="13 15">Binds 2 magnesium ions per subunit.</text>
</comment>
<feature type="binding site" evidence="14">
    <location>
        <begin position="178"/>
        <end position="189"/>
    </location>
    <ligand>
        <name>ATP</name>
        <dbReference type="ChEBI" id="CHEBI:30616"/>
    </ligand>
</feature>
<evidence type="ECO:0000256" key="5">
    <source>
        <dbReference type="ARBA" id="ARBA00022741"/>
    </source>
</evidence>
<dbReference type="PROSITE" id="PS50975">
    <property type="entry name" value="ATP_GRASP"/>
    <property type="match status" value="1"/>
</dbReference>
<dbReference type="Gene3D" id="3.30.470.20">
    <property type="entry name" value="ATP-grasp fold, B domain"/>
    <property type="match status" value="1"/>
</dbReference>
<dbReference type="InterPro" id="IPR011761">
    <property type="entry name" value="ATP-grasp"/>
</dbReference>
<dbReference type="GO" id="GO:0005524">
    <property type="term" value="F:ATP binding"/>
    <property type="evidence" value="ECO:0007669"/>
    <property type="project" value="UniProtKB-UniRule"/>
</dbReference>
<evidence type="ECO:0000256" key="13">
    <source>
        <dbReference type="PIRNR" id="PIRNR038186"/>
    </source>
</evidence>
<evidence type="ECO:0000256" key="15">
    <source>
        <dbReference type="PIRSR" id="PIRSR038186-2"/>
    </source>
</evidence>
<evidence type="ECO:0000259" key="16">
    <source>
        <dbReference type="PROSITE" id="PS50975"/>
    </source>
</evidence>
<dbReference type="AlphaFoldDB" id="A0A7N0UTN6"/>
<comment type="subunit">
    <text evidence="2 13">Monomer.</text>
</comment>
<feature type="binding site" evidence="15">
    <location>
        <position position="293"/>
    </location>
    <ligand>
        <name>Mg(2+)</name>
        <dbReference type="ChEBI" id="CHEBI:18420"/>
        <label>2</label>
    </ligand>
</feature>
<dbReference type="InterPro" id="IPR041429">
    <property type="entry name" value="ITPK1_N"/>
</dbReference>
<dbReference type="Pfam" id="PF17927">
    <property type="entry name" value="Ins134_P3_kin_N"/>
    <property type="match status" value="1"/>
</dbReference>
<keyword evidence="7 13" id="KW-0067">ATP-binding</keyword>
<name>A0A7N0UTN6_KALFE</name>
<evidence type="ECO:0000256" key="14">
    <source>
        <dbReference type="PIRSR" id="PIRSR038186-1"/>
    </source>
</evidence>
<accession>A0A7N0UTN6</accession>
<feature type="binding site" evidence="14">
    <location>
        <position position="153"/>
    </location>
    <ligand>
        <name>1D-myo-inositol 1,3,4-trisphosphate</name>
        <dbReference type="ChEBI" id="CHEBI:58414"/>
    </ligand>
</feature>
<keyword evidence="4 13" id="KW-0479">Metal-binding</keyword>
<feature type="binding site" evidence="15">
    <location>
        <position position="277"/>
    </location>
    <ligand>
        <name>Mg(2+)</name>
        <dbReference type="ChEBI" id="CHEBI:18420"/>
        <label>1</label>
    </ligand>
</feature>
<feature type="binding site" evidence="14">
    <location>
        <position position="299"/>
    </location>
    <ligand>
        <name>1D-myo-inositol 1,3,4-trisphosphate</name>
        <dbReference type="ChEBI" id="CHEBI:58414"/>
    </ligand>
</feature>
<dbReference type="InterPro" id="IPR008656">
    <property type="entry name" value="Inositol_tetrakis-P_1-kinase"/>
</dbReference>
<reference evidence="17" key="1">
    <citation type="submission" date="2021-01" db="UniProtKB">
        <authorList>
            <consortium name="EnsemblPlants"/>
        </authorList>
    </citation>
    <scope>IDENTIFICATION</scope>
</reference>
<dbReference type="PIRSF" id="PIRSF038186">
    <property type="entry name" value="ITPK"/>
    <property type="match status" value="1"/>
</dbReference>
<comment type="catalytic activity">
    <reaction evidence="10">
        <text>1D-myo-inositol 1,3,4-trisphosphate + ATP = 1D-myo-inositol 1,3,4,5-tetrakisphosphate + ADP + H(+)</text>
        <dbReference type="Rhea" id="RHEA:13253"/>
        <dbReference type="ChEBI" id="CHEBI:15378"/>
        <dbReference type="ChEBI" id="CHEBI:30616"/>
        <dbReference type="ChEBI" id="CHEBI:57895"/>
        <dbReference type="ChEBI" id="CHEBI:58414"/>
        <dbReference type="ChEBI" id="CHEBI:456216"/>
        <dbReference type="EC" id="2.7.1.159"/>
    </reaction>
    <physiologicalReaction direction="left-to-right" evidence="10">
        <dbReference type="Rhea" id="RHEA:13254"/>
    </physiologicalReaction>
</comment>
<feature type="binding site" evidence="14">
    <location>
        <position position="142"/>
    </location>
    <ligand>
        <name>ATP</name>
        <dbReference type="ChEBI" id="CHEBI:30616"/>
    </ligand>
</feature>
<dbReference type="GO" id="GO:0052726">
    <property type="term" value="F:inositol-1,3,4-trisphosphate 5-kinase activity"/>
    <property type="evidence" value="ECO:0007669"/>
    <property type="project" value="InterPro"/>
</dbReference>
<dbReference type="EnsemblPlants" id="Kaladp0084s0105.1.v1.1">
    <property type="protein sequence ID" value="Kaladp0084s0105.1.v1.1.CDS.1"/>
    <property type="gene ID" value="Kaladp0084s0105.v1.1"/>
</dbReference>
<evidence type="ECO:0000256" key="10">
    <source>
        <dbReference type="ARBA" id="ARBA00051312"/>
    </source>
</evidence>
<comment type="function">
    <text evidence="13">Kinase that can phosphorylate various inositol polyphosphate such as Ins(3,4,5,6)P4 or Ins(1,3,4)P3.</text>
</comment>
<evidence type="ECO:0000256" key="11">
    <source>
        <dbReference type="ARBA" id="ARBA00051366"/>
    </source>
</evidence>
<dbReference type="GO" id="GO:0047325">
    <property type="term" value="F:inositol-3,4,5,6-tetrakisphosphate 1-kinase activity"/>
    <property type="evidence" value="ECO:0007669"/>
    <property type="project" value="UniProtKB-EC"/>
</dbReference>
<dbReference type="FunFam" id="3.30.1490.220:FF:000002">
    <property type="entry name" value="Inositol-tetrakisphosphate 1-kinase"/>
    <property type="match status" value="1"/>
</dbReference>
<proteinExistence type="inferred from homology"/>
<evidence type="ECO:0000256" key="6">
    <source>
        <dbReference type="ARBA" id="ARBA00022777"/>
    </source>
</evidence>
<sequence>MSETPPAPSQRFTIAYALTPKKVASFITPSLLRHAALRGIDLVPVDPAAPLPLSHPIPFHCLIHKLHGGDDDWTGQLLDFSAANPGFPVVDHPRAVARIRTRTTMLQAVSQLGLGNVDIPKQILLQQADADFSGLEFPVIAKPLAADGSADSHDMLLIFNHNGLAELKLKLKHPVVLQEFINHGGVVFKVYVVGRHVECVARPSLPDISDDLMKTSGDSLPFSQISNLTPATHNTSNDHFLVGAADLGNADMPPLSFVTDLALRLRQALGLNLFNFDIIRESKASGNRYLIIDINYFPGYAKMPNYESVLTEFFWDVVHHNPNVALQKPQEQ</sequence>
<protein>
    <recommendedName>
        <fullName evidence="13">Inositol-tetrakisphosphate 1-kinase</fullName>
        <ecNumber evidence="13">2.7.1.134</ecNumber>
    </recommendedName>
</protein>
<keyword evidence="5 13" id="KW-0547">Nucleotide-binding</keyword>
<feature type="binding site" evidence="14">
    <location>
        <position position="65"/>
    </location>
    <ligand>
        <name>1D-myo-inositol 1,3,4-trisphosphate</name>
        <dbReference type="ChEBI" id="CHEBI:58414"/>
    </ligand>
</feature>
<comment type="catalytic activity">
    <reaction evidence="12">
        <text>1D-myo-inositol 3,4,6-trisphosphate + ATP = 1D-myo-inositol 1,3,4,6-tetrakisphosphate + ADP + H(+)</text>
        <dbReference type="Rhea" id="RHEA:70287"/>
        <dbReference type="ChEBI" id="CHEBI:15378"/>
        <dbReference type="ChEBI" id="CHEBI:30616"/>
        <dbReference type="ChEBI" id="CHEBI:57660"/>
        <dbReference type="ChEBI" id="CHEBI:189099"/>
        <dbReference type="ChEBI" id="CHEBI:456216"/>
    </reaction>
    <physiologicalReaction direction="left-to-right" evidence="12">
        <dbReference type="Rhea" id="RHEA:70288"/>
    </physiologicalReaction>
</comment>
<feature type="binding site" evidence="14">
    <location>
        <position position="189"/>
    </location>
    <ligand>
        <name>1D-myo-inositol 1,3,4-trisphosphate</name>
        <dbReference type="ChEBI" id="CHEBI:58414"/>
    </ligand>
</feature>
<dbReference type="PANTHER" id="PTHR14217">
    <property type="entry name" value="INOSITOL-TETRAKISPHOSPHATE 1-KINASE"/>
    <property type="match status" value="1"/>
</dbReference>
<evidence type="ECO:0000256" key="12">
    <source>
        <dbReference type="ARBA" id="ARBA00051721"/>
    </source>
</evidence>
<feature type="binding site" evidence="14">
    <location>
        <position position="102"/>
    </location>
    <ligand>
        <name>ATP</name>
        <dbReference type="ChEBI" id="CHEBI:30616"/>
    </ligand>
</feature>
<dbReference type="GO" id="GO:0052835">
    <property type="term" value="F:inositol-3,4,6-trisphosphate 1-kinase activity"/>
    <property type="evidence" value="ECO:0007669"/>
    <property type="project" value="UniProtKB-ARBA"/>
</dbReference>
<keyword evidence="8 13" id="KW-0460">Magnesium</keyword>